<dbReference type="Gene3D" id="3.40.630.30">
    <property type="match status" value="1"/>
</dbReference>
<protein>
    <submittedName>
        <fullName evidence="2">GNAT family N-acetyltransferase</fullName>
    </submittedName>
</protein>
<dbReference type="Pfam" id="PF13508">
    <property type="entry name" value="Acetyltransf_7"/>
    <property type="match status" value="1"/>
</dbReference>
<dbReference type="Proteomes" id="UP000501868">
    <property type="component" value="Chromosome"/>
</dbReference>
<organism evidence="2 3">
    <name type="scientific">Priestia megaterium</name>
    <name type="common">Bacillus megaterium</name>
    <dbReference type="NCBI Taxonomy" id="1404"/>
    <lineage>
        <taxon>Bacteria</taxon>
        <taxon>Bacillati</taxon>
        <taxon>Bacillota</taxon>
        <taxon>Bacilli</taxon>
        <taxon>Bacillales</taxon>
        <taxon>Bacillaceae</taxon>
        <taxon>Priestia</taxon>
    </lineage>
</organism>
<gene>
    <name evidence="2" type="ORF">HFZ78_20930</name>
</gene>
<dbReference type="AlphaFoldDB" id="A0A6H1P5X2"/>
<evidence type="ECO:0000259" key="1">
    <source>
        <dbReference type="PROSITE" id="PS51186"/>
    </source>
</evidence>
<evidence type="ECO:0000313" key="3">
    <source>
        <dbReference type="Proteomes" id="UP000501868"/>
    </source>
</evidence>
<proteinExistence type="predicted"/>
<dbReference type="EMBL" id="CP051128">
    <property type="protein sequence ID" value="QIZ08865.1"/>
    <property type="molecule type" value="Genomic_DNA"/>
</dbReference>
<dbReference type="SUPFAM" id="SSF55729">
    <property type="entry name" value="Acyl-CoA N-acyltransferases (Nat)"/>
    <property type="match status" value="1"/>
</dbReference>
<dbReference type="CDD" id="cd04301">
    <property type="entry name" value="NAT_SF"/>
    <property type="match status" value="1"/>
</dbReference>
<feature type="domain" description="N-acetyltransferase" evidence="1">
    <location>
        <begin position="4"/>
        <end position="154"/>
    </location>
</feature>
<dbReference type="PROSITE" id="PS51186">
    <property type="entry name" value="GNAT"/>
    <property type="match status" value="1"/>
</dbReference>
<name>A0A6H1P5X2_PRIMG</name>
<evidence type="ECO:0000313" key="2">
    <source>
        <dbReference type="EMBL" id="QIZ08865.1"/>
    </source>
</evidence>
<reference evidence="2 3" key="2">
    <citation type="submission" date="2020-04" db="EMBL/GenBank/DDBJ databases">
        <authorList>
            <person name="Fomenkov A."/>
            <person name="Anton B.P."/>
            <person name="Roberts R.J."/>
        </authorList>
    </citation>
    <scope>NUCLEOTIDE SEQUENCE [LARGE SCALE GENOMIC DNA]</scope>
    <source>
        <strain evidence="2 3">S2</strain>
    </source>
</reference>
<dbReference type="GO" id="GO:0016747">
    <property type="term" value="F:acyltransferase activity, transferring groups other than amino-acyl groups"/>
    <property type="evidence" value="ECO:0007669"/>
    <property type="project" value="InterPro"/>
</dbReference>
<accession>A0A6H1P5X2</accession>
<keyword evidence="2" id="KW-0808">Transferase</keyword>
<reference evidence="2 3" key="1">
    <citation type="submission" date="2020-04" db="EMBL/GenBank/DDBJ databases">
        <title>Genome-Wide Identification of 5-Methylcytosine Sites in Bacterial Genomes By High-Throughput Sequencing of MspJI Restriction Fragments.</title>
        <authorList>
            <person name="Wu V."/>
        </authorList>
    </citation>
    <scope>NUCLEOTIDE SEQUENCE [LARGE SCALE GENOMIC DNA]</scope>
    <source>
        <strain evidence="2 3">S2</strain>
    </source>
</reference>
<sequence length="190" mass="22402">MEFQTINQWDEKLWKQVSPIYHQAFDGKGAKPERIIRNMFQKQLCFLHIGVEEGQIVVMALTGKLEGTHALLIDYLAVHHKWKHRGIGMKMMKYIQEWSMTKGNMKSLLIEVESEETPETLSRNRFWKKFGFTLTDYIHDYKWVPESYRAMFLNMVPDTNLPEKGEELFKLIEKFHKASYQGSEVGGIKK</sequence>
<dbReference type="InterPro" id="IPR000182">
    <property type="entry name" value="GNAT_dom"/>
</dbReference>
<dbReference type="InterPro" id="IPR016181">
    <property type="entry name" value="Acyl_CoA_acyltransferase"/>
</dbReference>